<comment type="caution">
    <text evidence="2">The sequence shown here is derived from an EMBL/GenBank/DDBJ whole genome shotgun (WGS) entry which is preliminary data.</text>
</comment>
<evidence type="ECO:0000256" key="1">
    <source>
        <dbReference type="SAM" id="MobiDB-lite"/>
    </source>
</evidence>
<name>A0A4Y2E0P5_ARAVE</name>
<feature type="compositionally biased region" description="Low complexity" evidence="1">
    <location>
        <begin position="86"/>
        <end position="100"/>
    </location>
</feature>
<organism evidence="2 3">
    <name type="scientific">Araneus ventricosus</name>
    <name type="common">Orbweaver spider</name>
    <name type="synonym">Epeira ventricosa</name>
    <dbReference type="NCBI Taxonomy" id="182803"/>
    <lineage>
        <taxon>Eukaryota</taxon>
        <taxon>Metazoa</taxon>
        <taxon>Ecdysozoa</taxon>
        <taxon>Arthropoda</taxon>
        <taxon>Chelicerata</taxon>
        <taxon>Arachnida</taxon>
        <taxon>Araneae</taxon>
        <taxon>Araneomorphae</taxon>
        <taxon>Entelegynae</taxon>
        <taxon>Araneoidea</taxon>
        <taxon>Araneidae</taxon>
        <taxon>Araneus</taxon>
    </lineage>
</organism>
<keyword evidence="3" id="KW-1185">Reference proteome</keyword>
<proteinExistence type="predicted"/>
<gene>
    <name evidence="2" type="ORF">AVEN_160058_1</name>
</gene>
<evidence type="ECO:0000313" key="3">
    <source>
        <dbReference type="Proteomes" id="UP000499080"/>
    </source>
</evidence>
<evidence type="ECO:0000313" key="2">
    <source>
        <dbReference type="EMBL" id="GBM22521.1"/>
    </source>
</evidence>
<dbReference type="EMBL" id="BGPR01091246">
    <property type="protein sequence ID" value="GBM22521.1"/>
    <property type="molecule type" value="Genomic_DNA"/>
</dbReference>
<protein>
    <submittedName>
        <fullName evidence="2">Uncharacterized protein</fullName>
    </submittedName>
</protein>
<dbReference type="AlphaFoldDB" id="A0A4Y2E0P5"/>
<feature type="region of interest" description="Disordered" evidence="1">
    <location>
        <begin position="75"/>
        <end position="116"/>
    </location>
</feature>
<accession>A0A4Y2E0P5</accession>
<dbReference type="Proteomes" id="UP000499080">
    <property type="component" value="Unassembled WGS sequence"/>
</dbReference>
<sequence length="116" mass="12404">MCNTEHAGSSVESGFELTILRFRTTSRWPSGKILSFGAGGFQVRNSIPLDISCVWGPLHAKSYVVAKRPPVGEAWNVGEGLPAQASSSSSDRGSKSRAPSQNSLRVASKRDVNITN</sequence>
<reference evidence="2 3" key="1">
    <citation type="journal article" date="2019" name="Sci. Rep.">
        <title>Orb-weaving spider Araneus ventricosus genome elucidates the spidroin gene catalogue.</title>
        <authorList>
            <person name="Kono N."/>
            <person name="Nakamura H."/>
            <person name="Ohtoshi R."/>
            <person name="Moran D.A.P."/>
            <person name="Shinohara A."/>
            <person name="Yoshida Y."/>
            <person name="Fujiwara M."/>
            <person name="Mori M."/>
            <person name="Tomita M."/>
            <person name="Arakawa K."/>
        </authorList>
    </citation>
    <scope>NUCLEOTIDE SEQUENCE [LARGE SCALE GENOMIC DNA]</scope>
</reference>